<keyword evidence="2" id="KW-1185">Reference proteome</keyword>
<dbReference type="EMBL" id="JARPYI010000008">
    <property type="protein sequence ID" value="MDT2600952.1"/>
    <property type="molecule type" value="Genomic_DNA"/>
</dbReference>
<dbReference type="Proteomes" id="UP001252875">
    <property type="component" value="Unassembled WGS sequence"/>
</dbReference>
<gene>
    <name evidence="1" type="ORF">P7D85_14290</name>
</gene>
<dbReference type="RefSeq" id="WP_311822959.1">
    <property type="nucleotide sequence ID" value="NZ_JARPYF010000008.1"/>
</dbReference>
<organism evidence="1 2">
    <name type="scientific">Enterococcus hulanensis</name>
    <dbReference type="NCBI Taxonomy" id="2559929"/>
    <lineage>
        <taxon>Bacteria</taxon>
        <taxon>Bacillati</taxon>
        <taxon>Bacillota</taxon>
        <taxon>Bacilli</taxon>
        <taxon>Lactobacillales</taxon>
        <taxon>Enterococcaceae</taxon>
        <taxon>Enterococcus</taxon>
    </lineage>
</organism>
<accession>A0ABU3F1E8</accession>
<comment type="caution">
    <text evidence="1">The sequence shown here is derived from an EMBL/GenBank/DDBJ whole genome shotgun (WGS) entry which is preliminary data.</text>
</comment>
<sequence length="271" mass="32052">MVNKSRLRDLEGKNNNLKLMERIEMSRYQRSQYNKQEKELDSNTILNLLKAWVGKFQEVDVAQVKPFNFSFNDSKESLKTLEVNQYDILHFDYHEWAKNNFDKDYMNNIVDMIKRFEPASDKVEYLWLTTKEDGMPIVVGRTQTNRNDLFKLLGRGGRKNIKYQGILDLMSTTTEKIILANSVEDLELDRDSQILRDYEKTIAKINRLLREYSKYAFIIPLTSKYPKYANGNFTSDGFEQSLGDYLYKKSSILNYHSHRKSRELCDELVMK</sequence>
<name>A0ABU3F1E8_9ENTE</name>
<evidence type="ECO:0000313" key="2">
    <source>
        <dbReference type="Proteomes" id="UP001252875"/>
    </source>
</evidence>
<evidence type="ECO:0000313" key="1">
    <source>
        <dbReference type="EMBL" id="MDT2600952.1"/>
    </source>
</evidence>
<reference evidence="1 2" key="1">
    <citation type="submission" date="2023-03" db="EMBL/GenBank/DDBJ databases">
        <authorList>
            <person name="Shen W."/>
            <person name="Cai J."/>
        </authorList>
    </citation>
    <scope>NUCLEOTIDE SEQUENCE [LARGE SCALE GENOMIC DNA]</scope>
    <source>
        <strain evidence="1 2">D6-4</strain>
    </source>
</reference>
<protein>
    <submittedName>
        <fullName evidence="1">Uncharacterized protein</fullName>
    </submittedName>
</protein>
<proteinExistence type="predicted"/>